<dbReference type="Pfam" id="PF03851">
    <property type="entry name" value="UvdE"/>
    <property type="match status" value="1"/>
</dbReference>
<protein>
    <submittedName>
        <fullName evidence="7">UV-damage endonuclease</fullName>
    </submittedName>
</protein>
<evidence type="ECO:0000313" key="7">
    <source>
        <dbReference type="EMBL" id="SFH67212.1"/>
    </source>
</evidence>
<dbReference type="InterPro" id="IPR036237">
    <property type="entry name" value="Xyl_isomerase-like_sf"/>
</dbReference>
<evidence type="ECO:0000256" key="3">
    <source>
        <dbReference type="ARBA" id="ARBA00022763"/>
    </source>
</evidence>
<dbReference type="Proteomes" id="UP000199287">
    <property type="component" value="Unassembled WGS sequence"/>
</dbReference>
<evidence type="ECO:0000313" key="8">
    <source>
        <dbReference type="Proteomes" id="UP000199287"/>
    </source>
</evidence>
<evidence type="ECO:0000256" key="2">
    <source>
        <dbReference type="ARBA" id="ARBA00022759"/>
    </source>
</evidence>
<dbReference type="GO" id="GO:0006289">
    <property type="term" value="P:nucleotide-excision repair"/>
    <property type="evidence" value="ECO:0007669"/>
    <property type="project" value="InterPro"/>
</dbReference>
<keyword evidence="4" id="KW-0228">DNA excision</keyword>
<keyword evidence="5" id="KW-0378">Hydrolase</keyword>
<keyword evidence="2 7" id="KW-0255">Endonuclease</keyword>
<sequence length="295" mass="34407">MSIELGYACLNTSIPMKMKSLRLKTYQEKGASYLKELILHNLNYLMTCLEWNQAHQVFFFRVSSDLVPLATHEAMTYAWQEDGEIKEACEKIKEYAKLHSMRLSMHPGQYTLLNSPKEEVVKRSIEDLAYHHQMAEMLGVRDLIIHVGGVYGDKKQALRRWIKTYEKLPEGIKSKLRLENDEKSYSIQEVLGIWEITGIPIVLDFHHHRILSSMETGDALAKATNTWEGIDDPKIHLSSGRKDEKDPKHDDLIRPMDYEWVCGYVDRCFRKNQKIYLMLEAKQKEQAILHLRKKG</sequence>
<dbReference type="PANTHER" id="PTHR31290">
    <property type="entry name" value="UV-DAMAGE ENDONUCLEASE"/>
    <property type="match status" value="1"/>
</dbReference>
<dbReference type="GO" id="GO:0009411">
    <property type="term" value="P:response to UV"/>
    <property type="evidence" value="ECO:0007669"/>
    <property type="project" value="InterPro"/>
</dbReference>
<proteinExistence type="predicted"/>
<evidence type="ECO:0000256" key="5">
    <source>
        <dbReference type="ARBA" id="ARBA00022801"/>
    </source>
</evidence>
<dbReference type="EMBL" id="FOQA01000002">
    <property type="protein sequence ID" value="SFH67212.1"/>
    <property type="molecule type" value="Genomic_DNA"/>
</dbReference>
<dbReference type="NCBIfam" id="TIGR00629">
    <property type="entry name" value="uvde"/>
    <property type="match status" value="1"/>
</dbReference>
<name>A0A1I3BY96_9FIRM</name>
<keyword evidence="3" id="KW-0227">DNA damage</keyword>
<reference evidence="8" key="1">
    <citation type="submission" date="2016-10" db="EMBL/GenBank/DDBJ databases">
        <authorList>
            <person name="Varghese N."/>
            <person name="Submissions S."/>
        </authorList>
    </citation>
    <scope>NUCLEOTIDE SEQUENCE [LARGE SCALE GENOMIC DNA]</scope>
    <source>
        <strain evidence="8">Z-7934</strain>
    </source>
</reference>
<gene>
    <name evidence="7" type="ORF">SAMN05192551_10299</name>
</gene>
<dbReference type="RefSeq" id="WP_177208776.1">
    <property type="nucleotide sequence ID" value="NZ_FOQA01000002.1"/>
</dbReference>
<dbReference type="STRING" id="69895.SAMN05192551_10299"/>
<dbReference type="PANTHER" id="PTHR31290:SF5">
    <property type="entry name" value="UV-DAMAGE ENDONUCLEASE"/>
    <property type="match status" value="1"/>
</dbReference>
<evidence type="ECO:0000256" key="4">
    <source>
        <dbReference type="ARBA" id="ARBA00022769"/>
    </source>
</evidence>
<dbReference type="Gene3D" id="3.20.20.150">
    <property type="entry name" value="Divalent-metal-dependent TIM barrel enzymes"/>
    <property type="match status" value="1"/>
</dbReference>
<dbReference type="GO" id="GO:0016787">
    <property type="term" value="F:hydrolase activity"/>
    <property type="evidence" value="ECO:0007669"/>
    <property type="project" value="UniProtKB-KW"/>
</dbReference>
<dbReference type="GO" id="GO:0004519">
    <property type="term" value="F:endonuclease activity"/>
    <property type="evidence" value="ECO:0007669"/>
    <property type="project" value="UniProtKB-KW"/>
</dbReference>
<dbReference type="InterPro" id="IPR004601">
    <property type="entry name" value="UvdE"/>
</dbReference>
<evidence type="ECO:0000256" key="6">
    <source>
        <dbReference type="ARBA" id="ARBA00023204"/>
    </source>
</evidence>
<dbReference type="SUPFAM" id="SSF51658">
    <property type="entry name" value="Xylose isomerase-like"/>
    <property type="match status" value="1"/>
</dbReference>
<evidence type="ECO:0000256" key="1">
    <source>
        <dbReference type="ARBA" id="ARBA00022722"/>
    </source>
</evidence>
<keyword evidence="8" id="KW-1185">Reference proteome</keyword>
<accession>A0A1I3BY96</accession>
<keyword evidence="1" id="KW-0540">Nuclease</keyword>
<keyword evidence="6" id="KW-0234">DNA repair</keyword>
<organism evidence="7 8">
    <name type="scientific">Tindallia magadiensis</name>
    <dbReference type="NCBI Taxonomy" id="69895"/>
    <lineage>
        <taxon>Bacteria</taxon>
        <taxon>Bacillati</taxon>
        <taxon>Bacillota</taxon>
        <taxon>Clostridia</taxon>
        <taxon>Peptostreptococcales</taxon>
        <taxon>Tindalliaceae</taxon>
        <taxon>Tindallia</taxon>
    </lineage>
</organism>
<dbReference type="AlphaFoldDB" id="A0A1I3BY96"/>